<dbReference type="EMBL" id="NEQV01000002">
    <property type="protein sequence ID" value="PJL31193.1"/>
    <property type="molecule type" value="Genomic_DNA"/>
</dbReference>
<protein>
    <submittedName>
        <fullName evidence="2">Uncharacterized protein</fullName>
    </submittedName>
</protein>
<proteinExistence type="predicted"/>
<name>A0A2J0UCM6_STEMA</name>
<dbReference type="Proteomes" id="UP000230167">
    <property type="component" value="Unassembled WGS sequence"/>
</dbReference>
<evidence type="ECO:0000313" key="2">
    <source>
        <dbReference type="EMBL" id="PJL31193.1"/>
    </source>
</evidence>
<feature type="region of interest" description="Disordered" evidence="1">
    <location>
        <begin position="25"/>
        <end position="46"/>
    </location>
</feature>
<reference evidence="2 3" key="1">
    <citation type="journal article" date="2017" name="Front. Microbiol.">
        <title>Double-Face Meets the Bacterial World: The Opportunistic Pathogen Stenotrophomonas maltophilia.</title>
        <authorList>
            <person name="Lira F."/>
            <person name="Berg G."/>
            <person name="Martinez J.L."/>
        </authorList>
    </citation>
    <scope>NUCLEOTIDE SEQUENCE [LARGE SCALE GENOMIC DNA]</scope>
    <source>
        <strain evidence="2 3">EA1</strain>
    </source>
</reference>
<evidence type="ECO:0000313" key="3">
    <source>
        <dbReference type="Proteomes" id="UP000230167"/>
    </source>
</evidence>
<organism evidence="2 3">
    <name type="scientific">Stenotrophomonas maltophilia</name>
    <name type="common">Pseudomonas maltophilia</name>
    <name type="synonym">Xanthomonas maltophilia</name>
    <dbReference type="NCBI Taxonomy" id="40324"/>
    <lineage>
        <taxon>Bacteria</taxon>
        <taxon>Pseudomonadati</taxon>
        <taxon>Pseudomonadota</taxon>
        <taxon>Gammaproteobacteria</taxon>
        <taxon>Lysobacterales</taxon>
        <taxon>Lysobacteraceae</taxon>
        <taxon>Stenotrophomonas</taxon>
        <taxon>Stenotrophomonas maltophilia group</taxon>
    </lineage>
</organism>
<comment type="caution">
    <text evidence="2">The sequence shown here is derived from an EMBL/GenBank/DDBJ whole genome shotgun (WGS) entry which is preliminary data.</text>
</comment>
<dbReference type="AlphaFoldDB" id="A0A2J0UCM6"/>
<accession>A0A2J0UCM6</accession>
<evidence type="ECO:0000256" key="1">
    <source>
        <dbReference type="SAM" id="MobiDB-lite"/>
    </source>
</evidence>
<gene>
    <name evidence="2" type="ORF">B9Y64_06275</name>
</gene>
<sequence>MRNGWTPERRQRQAQAIRTWRPWEQATGPRSVEGKAKAARNAWKGGERKALRQLAAVLREVRC</sequence>